<comment type="caution">
    <text evidence="4">The sequence shown here is derived from an EMBL/GenBank/DDBJ whole genome shotgun (WGS) entry which is preliminary data.</text>
</comment>
<comment type="similarity">
    <text evidence="1">Belongs to the ATP-dependent AMP-binding enzyme family.</text>
</comment>
<dbReference type="InterPro" id="IPR000873">
    <property type="entry name" value="AMP-dep_synth/lig_dom"/>
</dbReference>
<dbReference type="Pfam" id="PF00501">
    <property type="entry name" value="AMP-binding"/>
    <property type="match status" value="1"/>
</dbReference>
<evidence type="ECO:0000256" key="1">
    <source>
        <dbReference type="ARBA" id="ARBA00006432"/>
    </source>
</evidence>
<evidence type="ECO:0000313" key="5">
    <source>
        <dbReference type="Proteomes" id="UP001151582"/>
    </source>
</evidence>
<accession>A0A9W8B4H5</accession>
<dbReference type="GO" id="GO:0031956">
    <property type="term" value="F:medium-chain fatty acid-CoA ligase activity"/>
    <property type="evidence" value="ECO:0007669"/>
    <property type="project" value="TreeGrafter"/>
</dbReference>
<protein>
    <recommendedName>
        <fullName evidence="3">AMP-dependent synthetase/ligase domain-containing protein</fullName>
    </recommendedName>
</protein>
<dbReference type="PANTHER" id="PTHR43201:SF5">
    <property type="entry name" value="MEDIUM-CHAIN ACYL-COA LIGASE ACSF2, MITOCHONDRIAL"/>
    <property type="match status" value="1"/>
</dbReference>
<dbReference type="InterPro" id="IPR042099">
    <property type="entry name" value="ANL_N_sf"/>
</dbReference>
<gene>
    <name evidence="4" type="ORF">H4R34_000917</name>
</gene>
<dbReference type="Proteomes" id="UP001151582">
    <property type="component" value="Unassembled WGS sequence"/>
</dbReference>
<dbReference type="Gene3D" id="3.30.300.30">
    <property type="match status" value="1"/>
</dbReference>
<dbReference type="AlphaFoldDB" id="A0A9W8B4H5"/>
<dbReference type="GO" id="GO:0006631">
    <property type="term" value="P:fatty acid metabolic process"/>
    <property type="evidence" value="ECO:0007669"/>
    <property type="project" value="TreeGrafter"/>
</dbReference>
<reference evidence="4" key="1">
    <citation type="submission" date="2022-07" db="EMBL/GenBank/DDBJ databases">
        <title>Phylogenomic reconstructions and comparative analyses of Kickxellomycotina fungi.</title>
        <authorList>
            <person name="Reynolds N.K."/>
            <person name="Stajich J.E."/>
            <person name="Barry K."/>
            <person name="Grigoriev I.V."/>
            <person name="Crous P."/>
            <person name="Smith M.E."/>
        </authorList>
    </citation>
    <scope>NUCLEOTIDE SEQUENCE</scope>
    <source>
        <strain evidence="4">RSA 567</strain>
    </source>
</reference>
<feature type="non-terminal residue" evidence="4">
    <location>
        <position position="1"/>
    </location>
</feature>
<dbReference type="OrthoDB" id="10253115at2759"/>
<keyword evidence="5" id="KW-1185">Reference proteome</keyword>
<sequence length="527" mass="57767">MAACNPSQLLPTKNLALESSTQLAYFKGDTSEPLMTGTVGQQLGQVCQDHPDNLALVFCEEDISWSFQQLNSKVSGLAANLYDLGIRPGDRVGVFMSNYSPVCLLQLAAARLGAIMVQFHISFLVHELEYTLALTECKILVVQPSYRATDCIQMLVQLIPELQTCKANALQSSRFPLLASVLVADCSTMGAAGYHRLCPTNWRRMAGLTCFQTFASGRVNPATIEAIQQFNVKSIDPISILFTSGSTGQPKPVTLSHFSVLNSGYFNHRRMGMTNQDIACLSVPLYHCMGLVGGLFTLLTSGSARVIPSSIHISEATLKALQTYRCTYYFGVGTMFADLLAHPNFDEFDLSSLARGVIGGSNCPASVKAEFIQRLGLTSLISNYGMTETTYAAIMMPLGAAWEQMVQAEGQCLPYFEARIINSDTGKLAAVGEHGEVHLRSEYTMQYYWNEPEKTRQTKDSDDWIHTGDIAKFDSNGFCYVVGRKKDMIIKGGENIFPGEIEKCLISHPNIRGVAVIGVQQSAIEEE</sequence>
<evidence type="ECO:0000259" key="3">
    <source>
        <dbReference type="Pfam" id="PF00501"/>
    </source>
</evidence>
<dbReference type="PROSITE" id="PS00455">
    <property type="entry name" value="AMP_BINDING"/>
    <property type="match status" value="1"/>
</dbReference>
<proteinExistence type="inferred from homology"/>
<evidence type="ECO:0000313" key="4">
    <source>
        <dbReference type="EMBL" id="KAJ1984009.1"/>
    </source>
</evidence>
<name>A0A9W8B4H5_9FUNG</name>
<dbReference type="Gene3D" id="3.40.50.980">
    <property type="match status" value="1"/>
</dbReference>
<dbReference type="SUPFAM" id="SSF56801">
    <property type="entry name" value="Acetyl-CoA synthetase-like"/>
    <property type="match status" value="1"/>
</dbReference>
<dbReference type="InterPro" id="IPR020845">
    <property type="entry name" value="AMP-binding_CS"/>
</dbReference>
<dbReference type="Gene3D" id="3.40.50.12780">
    <property type="entry name" value="N-terminal domain of ligase-like"/>
    <property type="match status" value="1"/>
</dbReference>
<evidence type="ECO:0000256" key="2">
    <source>
        <dbReference type="ARBA" id="ARBA00022598"/>
    </source>
</evidence>
<keyword evidence="2" id="KW-0436">Ligase</keyword>
<organism evidence="4 5">
    <name type="scientific">Dimargaris verticillata</name>
    <dbReference type="NCBI Taxonomy" id="2761393"/>
    <lineage>
        <taxon>Eukaryota</taxon>
        <taxon>Fungi</taxon>
        <taxon>Fungi incertae sedis</taxon>
        <taxon>Zoopagomycota</taxon>
        <taxon>Kickxellomycotina</taxon>
        <taxon>Dimargaritomycetes</taxon>
        <taxon>Dimargaritales</taxon>
        <taxon>Dimargaritaceae</taxon>
        <taxon>Dimargaris</taxon>
    </lineage>
</organism>
<feature type="domain" description="AMP-dependent synthetase/ligase" evidence="3">
    <location>
        <begin position="46"/>
        <end position="449"/>
    </location>
</feature>
<dbReference type="PANTHER" id="PTHR43201">
    <property type="entry name" value="ACYL-COA SYNTHETASE"/>
    <property type="match status" value="1"/>
</dbReference>
<dbReference type="EMBL" id="JANBQB010000033">
    <property type="protein sequence ID" value="KAJ1984009.1"/>
    <property type="molecule type" value="Genomic_DNA"/>
</dbReference>
<dbReference type="InterPro" id="IPR045851">
    <property type="entry name" value="AMP-bd_C_sf"/>
</dbReference>